<keyword evidence="7" id="KW-0732">Signal</keyword>
<feature type="active site" description="Proton donor" evidence="4">
    <location>
        <position position="209"/>
    </location>
</feature>
<evidence type="ECO:0000256" key="4">
    <source>
        <dbReference type="PIRSR" id="PIRSR606710-1"/>
    </source>
</evidence>
<keyword evidence="2 9" id="KW-0378">Hydrolase</keyword>
<dbReference type="GO" id="GO:0004553">
    <property type="term" value="F:hydrolase activity, hydrolyzing O-glycosyl compounds"/>
    <property type="evidence" value="ECO:0007669"/>
    <property type="project" value="InterPro"/>
</dbReference>
<name>A0A7X4HDR0_9BURK</name>
<dbReference type="EMBL" id="WWCU01000022">
    <property type="protein sequence ID" value="MYN09329.1"/>
    <property type="molecule type" value="Genomic_DNA"/>
</dbReference>
<comment type="similarity">
    <text evidence="1">Belongs to the glycosyl hydrolase 43 family.</text>
</comment>
<comment type="caution">
    <text evidence="9">The sequence shown here is derived from an EMBL/GenBank/DDBJ whole genome shotgun (WGS) entry which is preliminary data.</text>
</comment>
<dbReference type="InterPro" id="IPR051795">
    <property type="entry name" value="Glycosyl_Hydrlase_43"/>
</dbReference>
<dbReference type="InterPro" id="IPR041542">
    <property type="entry name" value="GH43_C2"/>
</dbReference>
<dbReference type="Proteomes" id="UP000450676">
    <property type="component" value="Unassembled WGS sequence"/>
</dbReference>
<evidence type="ECO:0000313" key="10">
    <source>
        <dbReference type="Proteomes" id="UP000450676"/>
    </source>
</evidence>
<keyword evidence="3" id="KW-0326">Glycosidase</keyword>
<dbReference type="InterPro" id="IPR023296">
    <property type="entry name" value="Glyco_hydro_beta-prop_sf"/>
</dbReference>
<feature type="site" description="Important for catalytic activity, responsible for pKa modulation of the active site Glu and correct orientation of both the proton donor and substrate" evidence="5">
    <location>
        <position position="160"/>
    </location>
</feature>
<dbReference type="Gene3D" id="2.60.120.200">
    <property type="match status" value="1"/>
</dbReference>
<evidence type="ECO:0000313" key="9">
    <source>
        <dbReference type="EMBL" id="MYN09329.1"/>
    </source>
</evidence>
<keyword evidence="10" id="KW-1185">Reference proteome</keyword>
<gene>
    <name evidence="9" type="ORF">GTP77_18565</name>
</gene>
<evidence type="ECO:0000256" key="2">
    <source>
        <dbReference type="ARBA" id="ARBA00022801"/>
    </source>
</evidence>
<dbReference type="Pfam" id="PF17851">
    <property type="entry name" value="GH43_C2"/>
    <property type="match status" value="1"/>
</dbReference>
<dbReference type="InterPro" id="IPR008999">
    <property type="entry name" value="Actin-crosslinking"/>
</dbReference>
<dbReference type="GO" id="GO:0005975">
    <property type="term" value="P:carbohydrate metabolic process"/>
    <property type="evidence" value="ECO:0007669"/>
    <property type="project" value="InterPro"/>
</dbReference>
<evidence type="ECO:0000256" key="3">
    <source>
        <dbReference type="ARBA" id="ARBA00023295"/>
    </source>
</evidence>
<feature type="domain" description="Beta-xylosidase C-terminal Concanavalin A-like" evidence="8">
    <location>
        <begin position="361"/>
        <end position="545"/>
    </location>
</feature>
<reference evidence="9 10" key="1">
    <citation type="submission" date="2019-12" db="EMBL/GenBank/DDBJ databases">
        <title>Novel species isolated from a subtropical stream in China.</title>
        <authorList>
            <person name="Lu H."/>
        </authorList>
    </citation>
    <scope>NUCLEOTIDE SEQUENCE [LARGE SCALE GENOMIC DNA]</scope>
    <source>
        <strain evidence="9 10">FT127W</strain>
    </source>
</reference>
<dbReference type="PANTHER" id="PTHR42812">
    <property type="entry name" value="BETA-XYLOSIDASE"/>
    <property type="match status" value="1"/>
</dbReference>
<feature type="chain" id="PRO_5030608257" evidence="7">
    <location>
        <begin position="26"/>
        <end position="670"/>
    </location>
</feature>
<dbReference type="InterPro" id="IPR013320">
    <property type="entry name" value="ConA-like_dom_sf"/>
</dbReference>
<feature type="active site" description="Proton acceptor" evidence="4">
    <location>
        <position position="51"/>
    </location>
</feature>
<sequence length="670" mass="74085">MSRFITPLCAALALAASVCTSPCLAKEPRTWTADNGNGTYTNPIFYDEFSDPDIIKVGDEFYLTGTTMHTMPGLPILRSKDLVNWHFVAYASPKLDLAPAFRLEDGKNVYGRGIWAPSFRYHKGKFYIFSNVNGYTTQLFTATDPAGPWTQTAMKRSFHDLSVLFDDDGKAYVIWGYDEVKLAQLNEDLSDIVPGSERVIIKKGSGMGEGSHFYKIDGKYFIISAWYNDRMRMPAARADRPEGPYEVNPAISIDEDFGLHEGYRLANNKVPPFTVQPPNKAPNGRVSLHQGGVVQTPLGEWWGFSMMDYNSVGRLVNLSPVTWNDGWPYFGLPGNLGRTPRTWVKPKTAAPTQPHAPYQRSDGFSGAALQPLWQWNHVPDNSRWSLTERPGSLRLHSLPAKNLWEAKNTLTQRAIGPDSSATAVLDLKGLQPGDVAGLALFGRPYSWLGVEQTADGRQVVLFDEQTGEHSRVPLKAERVWLRVDGDFISERAKFSYSVDGKSFAPIGQERAMVFQLLTFQGMRYGLFNFNTAGAAGGFADFDAIDIHEPHPAGLMRPIPFGKQIQLTDAPSTILSGAFAVRDMKLGRVALSRNGQFLTVDKDARLTLQSGQPGPAQSLQWIETPNGDLVLMSLVTHRFIRIDPKTGAITADSPGPNSGGSDGSRFVWKLK</sequence>
<dbReference type="CDD" id="cd00257">
    <property type="entry name" value="beta-trefoil_FSCN-like"/>
    <property type="match status" value="1"/>
</dbReference>
<accession>A0A7X4HDR0</accession>
<evidence type="ECO:0000256" key="5">
    <source>
        <dbReference type="PIRSR" id="PIRSR606710-2"/>
    </source>
</evidence>
<evidence type="ECO:0000259" key="8">
    <source>
        <dbReference type="Pfam" id="PF17851"/>
    </source>
</evidence>
<dbReference type="InterPro" id="IPR006710">
    <property type="entry name" value="Glyco_hydro_43"/>
</dbReference>
<dbReference type="Pfam" id="PF04616">
    <property type="entry name" value="Glyco_hydro_43"/>
    <property type="match status" value="1"/>
</dbReference>
<dbReference type="SUPFAM" id="SSF50405">
    <property type="entry name" value="Actin-crosslinking proteins"/>
    <property type="match status" value="1"/>
</dbReference>
<proteinExistence type="inferred from homology"/>
<dbReference type="CDD" id="cd09001">
    <property type="entry name" value="GH43_FsAxh1-like"/>
    <property type="match status" value="1"/>
</dbReference>
<dbReference type="SUPFAM" id="SSF49899">
    <property type="entry name" value="Concanavalin A-like lectins/glucanases"/>
    <property type="match status" value="1"/>
</dbReference>
<dbReference type="SUPFAM" id="SSF75005">
    <property type="entry name" value="Arabinanase/levansucrase/invertase"/>
    <property type="match status" value="1"/>
</dbReference>
<evidence type="ECO:0000256" key="7">
    <source>
        <dbReference type="SAM" id="SignalP"/>
    </source>
</evidence>
<feature type="region of interest" description="Disordered" evidence="6">
    <location>
        <begin position="645"/>
        <end position="670"/>
    </location>
</feature>
<dbReference type="RefSeq" id="WP_161073637.1">
    <property type="nucleotide sequence ID" value="NZ_CP086370.1"/>
</dbReference>
<dbReference type="PANTHER" id="PTHR42812:SF12">
    <property type="entry name" value="BETA-XYLOSIDASE-RELATED"/>
    <property type="match status" value="1"/>
</dbReference>
<evidence type="ECO:0000256" key="6">
    <source>
        <dbReference type="SAM" id="MobiDB-lite"/>
    </source>
</evidence>
<evidence type="ECO:0000256" key="1">
    <source>
        <dbReference type="ARBA" id="ARBA00009865"/>
    </source>
</evidence>
<protein>
    <submittedName>
        <fullName evidence="9">Family 43 glycosylhydrolase</fullName>
    </submittedName>
</protein>
<dbReference type="Gene3D" id="2.115.10.20">
    <property type="entry name" value="Glycosyl hydrolase domain, family 43"/>
    <property type="match status" value="1"/>
</dbReference>
<dbReference type="AlphaFoldDB" id="A0A7X4HDR0"/>
<feature type="signal peptide" evidence="7">
    <location>
        <begin position="1"/>
        <end position="25"/>
    </location>
</feature>
<organism evidence="9 10">
    <name type="scientific">Pseudoduganella aquatica</name>
    <dbReference type="NCBI Taxonomy" id="2660641"/>
    <lineage>
        <taxon>Bacteria</taxon>
        <taxon>Pseudomonadati</taxon>
        <taxon>Pseudomonadota</taxon>
        <taxon>Betaproteobacteria</taxon>
        <taxon>Burkholderiales</taxon>
        <taxon>Oxalobacteraceae</taxon>
        <taxon>Telluria group</taxon>
        <taxon>Pseudoduganella</taxon>
    </lineage>
</organism>